<evidence type="ECO:0000259" key="4">
    <source>
        <dbReference type="PROSITE" id="PS50893"/>
    </source>
</evidence>
<dbReference type="InterPro" id="IPR003439">
    <property type="entry name" value="ABC_transporter-like_ATP-bd"/>
</dbReference>
<organism evidence="5 6">
    <name type="scientific">Opacimonas viscosa</name>
    <dbReference type="NCBI Taxonomy" id="2961944"/>
    <lineage>
        <taxon>Bacteria</taxon>
        <taxon>Pseudomonadati</taxon>
        <taxon>Pseudomonadota</taxon>
        <taxon>Gammaproteobacteria</taxon>
        <taxon>Alteromonadales</taxon>
        <taxon>Alteromonadaceae</taxon>
        <taxon>Opacimonas</taxon>
    </lineage>
</organism>
<dbReference type="GO" id="GO:0016887">
    <property type="term" value="F:ATP hydrolysis activity"/>
    <property type="evidence" value="ECO:0007669"/>
    <property type="project" value="InterPro"/>
</dbReference>
<accession>A0AA41X4P5</accession>
<keyword evidence="2" id="KW-0547">Nucleotide-binding</keyword>
<evidence type="ECO:0000256" key="1">
    <source>
        <dbReference type="ARBA" id="ARBA00022448"/>
    </source>
</evidence>
<dbReference type="SUPFAM" id="SSF52540">
    <property type="entry name" value="P-loop containing nucleoside triphosphate hydrolases"/>
    <property type="match status" value="1"/>
</dbReference>
<dbReference type="GO" id="GO:0005524">
    <property type="term" value="F:ATP binding"/>
    <property type="evidence" value="ECO:0007669"/>
    <property type="project" value="UniProtKB-KW"/>
</dbReference>
<comment type="caution">
    <text evidence="5">The sequence shown here is derived from an EMBL/GenBank/DDBJ whole genome shotgun (WGS) entry which is preliminary data.</text>
</comment>
<dbReference type="InterPro" id="IPR003593">
    <property type="entry name" value="AAA+_ATPase"/>
</dbReference>
<name>A0AA41X4P5_9ALTE</name>
<feature type="domain" description="ABC transporter" evidence="4">
    <location>
        <begin position="3"/>
        <end position="274"/>
    </location>
</feature>
<proteinExistence type="predicted"/>
<evidence type="ECO:0000313" key="6">
    <source>
        <dbReference type="Proteomes" id="UP001165413"/>
    </source>
</evidence>
<evidence type="ECO:0000256" key="2">
    <source>
        <dbReference type="ARBA" id="ARBA00022741"/>
    </source>
</evidence>
<dbReference type="EMBL" id="JANATA010000021">
    <property type="protein sequence ID" value="MCP3429426.1"/>
    <property type="molecule type" value="Genomic_DNA"/>
</dbReference>
<keyword evidence="6" id="KW-1185">Reference proteome</keyword>
<dbReference type="PROSITE" id="PS50893">
    <property type="entry name" value="ABC_TRANSPORTER_2"/>
    <property type="match status" value="1"/>
</dbReference>
<gene>
    <name evidence="5" type="ORF">NLF92_10765</name>
</gene>
<evidence type="ECO:0000313" key="5">
    <source>
        <dbReference type="EMBL" id="MCP3429426.1"/>
    </source>
</evidence>
<dbReference type="Pfam" id="PF00005">
    <property type="entry name" value="ABC_tran"/>
    <property type="match status" value="1"/>
</dbReference>
<reference evidence="5" key="1">
    <citation type="submission" date="2022-07" db="EMBL/GenBank/DDBJ databases">
        <title>Characterization of the Novel Bacterium Alteromonas immobilis LMIT006 and Alteromonas gregis LMIT007.</title>
        <authorList>
            <person name="Lin X."/>
        </authorList>
    </citation>
    <scope>NUCLEOTIDE SEQUENCE</scope>
    <source>
        <strain evidence="5">LMIT007</strain>
    </source>
</reference>
<sequence>MLVHSLHVTLQACAAEPRYHFPELTLSGGKFIHILGPNGAGKSTFLSLLAGMLAPQSVALCRTYLASKDGVLSDNRCQVKLSEGSAPSVTQPKPQTNEVITPNDTVWHAHRGYYSAQYEPSFALKVADIMQFFVLEATETAVSDGLAPEIEKVFAIRQFWDRQITELSTGQQNRVHLARVCQQIYPALQRGEGMLLLDEAFTGLDIYYQQQLMQLLRRWVGLGNIIVHAHHELHSLPKYTNDEAIIITDGKLVHQGQIGVLDWSNIHQTIFHVDTI</sequence>
<dbReference type="InterPro" id="IPR050153">
    <property type="entry name" value="Metal_Ion_Import_ABC"/>
</dbReference>
<dbReference type="RefSeq" id="WP_254101746.1">
    <property type="nucleotide sequence ID" value="NZ_JANATA010000021.1"/>
</dbReference>
<dbReference type="PANTHER" id="PTHR42734">
    <property type="entry name" value="METAL TRANSPORT SYSTEM ATP-BINDING PROTEIN TM_0124-RELATED"/>
    <property type="match status" value="1"/>
</dbReference>
<dbReference type="InterPro" id="IPR027417">
    <property type="entry name" value="P-loop_NTPase"/>
</dbReference>
<keyword evidence="3 5" id="KW-0067">ATP-binding</keyword>
<dbReference type="Proteomes" id="UP001165413">
    <property type="component" value="Unassembled WGS sequence"/>
</dbReference>
<dbReference type="SMART" id="SM00382">
    <property type="entry name" value="AAA"/>
    <property type="match status" value="1"/>
</dbReference>
<protein>
    <submittedName>
        <fullName evidence="5">ATP-binding cassette domain-containing protein</fullName>
    </submittedName>
</protein>
<evidence type="ECO:0000256" key="3">
    <source>
        <dbReference type="ARBA" id="ARBA00022840"/>
    </source>
</evidence>
<dbReference type="AlphaFoldDB" id="A0AA41X4P5"/>
<keyword evidence="1" id="KW-0813">Transport</keyword>
<dbReference type="Gene3D" id="3.40.50.300">
    <property type="entry name" value="P-loop containing nucleotide triphosphate hydrolases"/>
    <property type="match status" value="1"/>
</dbReference>